<reference evidence="1 2" key="1">
    <citation type="submission" date="2023-10" db="EMBL/GenBank/DDBJ databases">
        <title>Veillonella sp. nov., isolated from a pig farm feces dump.</title>
        <authorList>
            <person name="Chang Y.-H."/>
        </authorList>
    </citation>
    <scope>NUCLEOTIDE SEQUENCE [LARGE SCALE GENOMIC DNA]</scope>
    <source>
        <strain evidence="1 2">YH-vei2233</strain>
    </source>
</reference>
<protein>
    <recommendedName>
        <fullName evidence="3">NADH-flavin reductase</fullName>
    </recommendedName>
</protein>
<evidence type="ECO:0008006" key="3">
    <source>
        <dbReference type="Google" id="ProtNLM"/>
    </source>
</evidence>
<proteinExistence type="predicted"/>
<evidence type="ECO:0000313" key="1">
    <source>
        <dbReference type="EMBL" id="MDV5088484.1"/>
    </source>
</evidence>
<accession>A0ABU3Z984</accession>
<dbReference type="Gene3D" id="3.40.50.720">
    <property type="entry name" value="NAD(P)-binding Rossmann-like Domain"/>
    <property type="match status" value="1"/>
</dbReference>
<dbReference type="RefSeq" id="WP_317329993.1">
    <property type="nucleotide sequence ID" value="NZ_JAWJZA010000024.1"/>
</dbReference>
<comment type="caution">
    <text evidence="1">The sequence shown here is derived from an EMBL/GenBank/DDBJ whole genome shotgun (WGS) entry which is preliminary data.</text>
</comment>
<dbReference type="PANTHER" id="PTHR43355:SF2">
    <property type="entry name" value="FLAVIN REDUCTASE (NADPH)"/>
    <property type="match status" value="1"/>
</dbReference>
<evidence type="ECO:0000313" key="2">
    <source>
        <dbReference type="Proteomes" id="UP001272515"/>
    </source>
</evidence>
<dbReference type="InterPro" id="IPR036291">
    <property type="entry name" value="NAD(P)-bd_dom_sf"/>
</dbReference>
<gene>
    <name evidence="1" type="ORF">RVY80_06450</name>
</gene>
<organism evidence="1 2">
    <name type="scientific">Veillonella absiana</name>
    <dbReference type="NCBI Taxonomy" id="3079305"/>
    <lineage>
        <taxon>Bacteria</taxon>
        <taxon>Bacillati</taxon>
        <taxon>Bacillota</taxon>
        <taxon>Negativicutes</taxon>
        <taxon>Veillonellales</taxon>
        <taxon>Veillonellaceae</taxon>
        <taxon>Veillonella</taxon>
    </lineage>
</organism>
<dbReference type="PANTHER" id="PTHR43355">
    <property type="entry name" value="FLAVIN REDUCTASE (NADPH)"/>
    <property type="match status" value="1"/>
</dbReference>
<dbReference type="SUPFAM" id="SSF51735">
    <property type="entry name" value="NAD(P)-binding Rossmann-fold domains"/>
    <property type="match status" value="1"/>
</dbReference>
<name>A0ABU3Z984_9FIRM</name>
<dbReference type="InterPro" id="IPR051606">
    <property type="entry name" value="Polyketide_Oxido-like"/>
</dbReference>
<keyword evidence="2" id="KW-1185">Reference proteome</keyword>
<dbReference type="EMBL" id="JAWJZB010000006">
    <property type="protein sequence ID" value="MDV5088484.1"/>
    <property type="molecule type" value="Genomic_DNA"/>
</dbReference>
<dbReference type="Proteomes" id="UP001272515">
    <property type="component" value="Unassembled WGS sequence"/>
</dbReference>
<sequence>MNIAIIGITGKSGHLIAAEAEKRGHQVTGIVRNKQKYNGSAIEKDIMSLAAQDLTQFDVVVQATGYWTPDTLHLHKDGLIHVAQLLRNTPTRLFVVGGASSLYMDQEHTIQHFNTPDFPEAYKPVASAMKEGRSYADYAKAFVDAIESNNHTRQRLSVIQK</sequence>